<dbReference type="SUPFAM" id="SSF50978">
    <property type="entry name" value="WD40 repeat-like"/>
    <property type="match status" value="1"/>
</dbReference>
<feature type="repeat" description="WD" evidence="3">
    <location>
        <begin position="28"/>
        <end position="59"/>
    </location>
</feature>
<dbReference type="Proteomes" id="UP000189670">
    <property type="component" value="Unassembled WGS sequence"/>
</dbReference>
<dbReference type="AlphaFoldDB" id="A0A1V1P599"/>
<evidence type="ECO:0000313" key="4">
    <source>
        <dbReference type="EMBL" id="ETR69974.1"/>
    </source>
</evidence>
<organism evidence="4 5">
    <name type="scientific">Candidatus Magnetoglobus multicellularis str. Araruama</name>
    <dbReference type="NCBI Taxonomy" id="890399"/>
    <lineage>
        <taxon>Bacteria</taxon>
        <taxon>Pseudomonadati</taxon>
        <taxon>Thermodesulfobacteriota</taxon>
        <taxon>Desulfobacteria</taxon>
        <taxon>Desulfobacterales</taxon>
        <taxon>Desulfobacteraceae</taxon>
        <taxon>Candidatus Magnetoglobus</taxon>
    </lineage>
</organism>
<keyword evidence="1 3" id="KW-0853">WD repeat</keyword>
<protein>
    <submittedName>
        <fullName evidence="4">Uncharacterized protein</fullName>
    </submittedName>
</protein>
<evidence type="ECO:0000313" key="5">
    <source>
        <dbReference type="Proteomes" id="UP000189670"/>
    </source>
</evidence>
<dbReference type="PROSITE" id="PS50082">
    <property type="entry name" value="WD_REPEATS_2"/>
    <property type="match status" value="3"/>
</dbReference>
<dbReference type="PROSITE" id="PS50294">
    <property type="entry name" value="WD_REPEATS_REGION"/>
    <property type="match status" value="1"/>
</dbReference>
<dbReference type="InterPro" id="IPR015943">
    <property type="entry name" value="WD40/YVTN_repeat-like_dom_sf"/>
</dbReference>
<feature type="repeat" description="WD" evidence="3">
    <location>
        <begin position="1"/>
        <end position="18"/>
    </location>
</feature>
<dbReference type="EMBL" id="ATBP01000515">
    <property type="protein sequence ID" value="ETR69974.1"/>
    <property type="molecule type" value="Genomic_DNA"/>
</dbReference>
<name>A0A1V1P599_9BACT</name>
<dbReference type="InterPro" id="IPR036322">
    <property type="entry name" value="WD40_repeat_dom_sf"/>
</dbReference>
<dbReference type="PANTHER" id="PTHR19848:SF8">
    <property type="entry name" value="F-BOX AND WD REPEAT DOMAIN CONTAINING 7"/>
    <property type="match status" value="1"/>
</dbReference>
<comment type="caution">
    <text evidence="4">The sequence shown here is derived from an EMBL/GenBank/DDBJ whole genome shotgun (WGS) entry which is preliminary data.</text>
</comment>
<dbReference type="InterPro" id="IPR001680">
    <property type="entry name" value="WD40_rpt"/>
</dbReference>
<proteinExistence type="predicted"/>
<sequence>MYLATSSTDRSIRIWNINPDSFQLVSFLSEHLSAVNKCYWSPDATRIAALCSNGTIKVWTKITEQTSTKLIDCQTSSSDELTIYSPKFKNKKNIDPFHLSRVNACDISPDGRLGVSVSEDRDIKIWKMNKQKVIKTITLDNEVHSCSCSSDNLRMATVDFDHNIIIWEIKTGIKLKVIQEQDMPVHCKWSPDGSLLAYLACDTYGKSNIILWNDVSSKKSEKFPVNYGNTSWTDLPCNFDWLPDSKALIFADFKGCYHYDIEKLNLTTIISIDMKDITDLKVSPDGKYFGIIQNKKFNLYHIYGGFKYEISKDIACKRCQWIFSNDCICIIGNNDPMLHFYSPLSGTKVHSYYTSTFLSAISKCVSGHIFAAAHAGEVFLLDLIKIIDDYPFVWPLKLYSKSRMHKEGFLGKNMEVYCQYCGKKFVCDHNKDDTFVDCPKCSKTHFLGQ</sequence>
<evidence type="ECO:0000256" key="3">
    <source>
        <dbReference type="PROSITE-ProRule" id="PRU00221"/>
    </source>
</evidence>
<dbReference type="SMART" id="SM00320">
    <property type="entry name" value="WD40"/>
    <property type="match status" value="4"/>
</dbReference>
<keyword evidence="2" id="KW-0677">Repeat</keyword>
<accession>A0A1V1P599</accession>
<feature type="repeat" description="WD" evidence="3">
    <location>
        <begin position="98"/>
        <end position="136"/>
    </location>
</feature>
<dbReference type="Pfam" id="PF00400">
    <property type="entry name" value="WD40"/>
    <property type="match status" value="2"/>
</dbReference>
<evidence type="ECO:0000256" key="1">
    <source>
        <dbReference type="ARBA" id="ARBA00022574"/>
    </source>
</evidence>
<dbReference type="InterPro" id="IPR019775">
    <property type="entry name" value="WD40_repeat_CS"/>
</dbReference>
<reference evidence="5" key="1">
    <citation type="submission" date="2012-11" db="EMBL/GenBank/DDBJ databases">
        <authorList>
            <person name="Lucero-Rivera Y.E."/>
            <person name="Tovar-Ramirez D."/>
        </authorList>
    </citation>
    <scope>NUCLEOTIDE SEQUENCE [LARGE SCALE GENOMIC DNA]</scope>
    <source>
        <strain evidence="5">Araruama</strain>
    </source>
</reference>
<dbReference type="Gene3D" id="2.130.10.10">
    <property type="entry name" value="YVTN repeat-like/Quinoprotein amine dehydrogenase"/>
    <property type="match status" value="2"/>
</dbReference>
<gene>
    <name evidence="4" type="ORF">OMM_03571</name>
</gene>
<evidence type="ECO:0000256" key="2">
    <source>
        <dbReference type="ARBA" id="ARBA00022737"/>
    </source>
</evidence>
<dbReference type="PROSITE" id="PS00678">
    <property type="entry name" value="WD_REPEATS_1"/>
    <property type="match status" value="1"/>
</dbReference>
<dbReference type="PANTHER" id="PTHR19848">
    <property type="entry name" value="WD40 REPEAT PROTEIN"/>
    <property type="match status" value="1"/>
</dbReference>